<comment type="cofactor">
    <cofactor evidence="1">
        <name>Zn(2+)</name>
        <dbReference type="ChEBI" id="CHEBI:29105"/>
    </cofactor>
</comment>
<keyword evidence="3" id="KW-0479">Metal-binding</keyword>
<keyword evidence="7" id="KW-0732">Signal</keyword>
<dbReference type="AlphaFoldDB" id="A0A517TE16"/>
<name>A0A517TE16_9PLAN</name>
<evidence type="ECO:0000313" key="10">
    <source>
        <dbReference type="Proteomes" id="UP000319976"/>
    </source>
</evidence>
<evidence type="ECO:0000256" key="3">
    <source>
        <dbReference type="ARBA" id="ARBA00022723"/>
    </source>
</evidence>
<feature type="domain" description="Peptidase M48" evidence="8">
    <location>
        <begin position="105"/>
        <end position="291"/>
    </location>
</feature>
<organism evidence="9 10">
    <name type="scientific">Calycomorphotria hydatis</name>
    <dbReference type="NCBI Taxonomy" id="2528027"/>
    <lineage>
        <taxon>Bacteria</taxon>
        <taxon>Pseudomonadati</taxon>
        <taxon>Planctomycetota</taxon>
        <taxon>Planctomycetia</taxon>
        <taxon>Planctomycetales</taxon>
        <taxon>Planctomycetaceae</taxon>
        <taxon>Calycomorphotria</taxon>
    </lineage>
</organism>
<keyword evidence="10" id="KW-1185">Reference proteome</keyword>
<dbReference type="Pfam" id="PF01435">
    <property type="entry name" value="Peptidase_M48"/>
    <property type="match status" value="1"/>
</dbReference>
<keyword evidence="6" id="KW-0482">Metalloprotease</keyword>
<evidence type="ECO:0000256" key="2">
    <source>
        <dbReference type="ARBA" id="ARBA00022670"/>
    </source>
</evidence>
<sequence precursor="true">MKRLLCFSIAMASCLVDVSLANAGDEAPPQELVKPAFVTRFDFADRNELYYSQFIRDLATGDSLSDWPLFDLVREANAWLAEAIDAHIVSQAMTQGMSLDGQRAAKSIDVIVADCAEILDMPKPRIMLRRDFEARAYCGYVGKQGVIVFTSELLNLYEGRPDELRFMIGRELGHLKSQHSRERAAAIALITGLSKISERAPDGVQTALVSFSLGRFLSWLRAAEISADQAGLLCCQDFDVAMQAMLRPRHGLKASSPWLDPASPDFDPKRVLAEMERWEDMTVIRLLRKVQTIDRTMPFLWERAASLKFWSNSQQYQNVLARRSSGERLKGRVKITAITISDIANGTDSNSLHLTIESLNGHPLFKTQQKDTTKDVQWTGEQVPIVMEQGEPVFMQVWKNGYLWDQVLGGISFYPDLTQSESSETAAVDWQWSARSEVTRRAVATISYQVLPPDETDN</sequence>
<keyword evidence="4" id="KW-0378">Hydrolase</keyword>
<dbReference type="InterPro" id="IPR001915">
    <property type="entry name" value="Peptidase_M48"/>
</dbReference>
<dbReference type="GO" id="GO:0004222">
    <property type="term" value="F:metalloendopeptidase activity"/>
    <property type="evidence" value="ECO:0007669"/>
    <property type="project" value="InterPro"/>
</dbReference>
<evidence type="ECO:0000256" key="4">
    <source>
        <dbReference type="ARBA" id="ARBA00022801"/>
    </source>
</evidence>
<keyword evidence="2" id="KW-0645">Protease</keyword>
<reference evidence="9 10" key="1">
    <citation type="submission" date="2019-02" db="EMBL/GenBank/DDBJ databases">
        <title>Deep-cultivation of Planctomycetes and their phenomic and genomic characterization uncovers novel biology.</title>
        <authorList>
            <person name="Wiegand S."/>
            <person name="Jogler M."/>
            <person name="Boedeker C."/>
            <person name="Pinto D."/>
            <person name="Vollmers J."/>
            <person name="Rivas-Marin E."/>
            <person name="Kohn T."/>
            <person name="Peeters S.H."/>
            <person name="Heuer A."/>
            <person name="Rast P."/>
            <person name="Oberbeckmann S."/>
            <person name="Bunk B."/>
            <person name="Jeske O."/>
            <person name="Meyerdierks A."/>
            <person name="Storesund J.E."/>
            <person name="Kallscheuer N."/>
            <person name="Luecker S."/>
            <person name="Lage O.M."/>
            <person name="Pohl T."/>
            <person name="Merkel B.J."/>
            <person name="Hornburger P."/>
            <person name="Mueller R.-W."/>
            <person name="Bruemmer F."/>
            <person name="Labrenz M."/>
            <person name="Spormann A.M."/>
            <person name="Op den Camp H."/>
            <person name="Overmann J."/>
            <person name="Amann R."/>
            <person name="Jetten M.S.M."/>
            <person name="Mascher T."/>
            <person name="Medema M.H."/>
            <person name="Devos D.P."/>
            <person name="Kaster A.-K."/>
            <person name="Ovreas L."/>
            <person name="Rohde M."/>
            <person name="Galperin M.Y."/>
            <person name="Jogler C."/>
        </authorList>
    </citation>
    <scope>NUCLEOTIDE SEQUENCE [LARGE SCALE GENOMIC DNA]</scope>
    <source>
        <strain evidence="9 10">V22</strain>
    </source>
</reference>
<gene>
    <name evidence="9" type="ORF">V22_38910</name>
</gene>
<evidence type="ECO:0000313" key="9">
    <source>
        <dbReference type="EMBL" id="QDT66620.1"/>
    </source>
</evidence>
<dbReference type="RefSeq" id="WP_145265854.1">
    <property type="nucleotide sequence ID" value="NZ_CP036316.1"/>
</dbReference>
<dbReference type="EMBL" id="CP036316">
    <property type="protein sequence ID" value="QDT66620.1"/>
    <property type="molecule type" value="Genomic_DNA"/>
</dbReference>
<dbReference type="Gene3D" id="3.30.2010.10">
    <property type="entry name" value="Metalloproteases ('zincins'), catalytic domain"/>
    <property type="match status" value="1"/>
</dbReference>
<evidence type="ECO:0000256" key="1">
    <source>
        <dbReference type="ARBA" id="ARBA00001947"/>
    </source>
</evidence>
<accession>A0A517TE16</accession>
<dbReference type="KEGG" id="chya:V22_38910"/>
<feature type="chain" id="PRO_5021710655" evidence="7">
    <location>
        <begin position="24"/>
        <end position="458"/>
    </location>
</feature>
<feature type="signal peptide" evidence="7">
    <location>
        <begin position="1"/>
        <end position="23"/>
    </location>
</feature>
<evidence type="ECO:0000256" key="5">
    <source>
        <dbReference type="ARBA" id="ARBA00022833"/>
    </source>
</evidence>
<keyword evidence="5" id="KW-0862">Zinc</keyword>
<dbReference type="GO" id="GO:0046872">
    <property type="term" value="F:metal ion binding"/>
    <property type="evidence" value="ECO:0007669"/>
    <property type="project" value="UniProtKB-KW"/>
</dbReference>
<dbReference type="CDD" id="cd07325">
    <property type="entry name" value="M48_Ste24p_like"/>
    <property type="match status" value="1"/>
</dbReference>
<evidence type="ECO:0000256" key="6">
    <source>
        <dbReference type="ARBA" id="ARBA00023049"/>
    </source>
</evidence>
<dbReference type="Proteomes" id="UP000319976">
    <property type="component" value="Chromosome"/>
</dbReference>
<evidence type="ECO:0000256" key="7">
    <source>
        <dbReference type="SAM" id="SignalP"/>
    </source>
</evidence>
<dbReference type="GO" id="GO:0006508">
    <property type="term" value="P:proteolysis"/>
    <property type="evidence" value="ECO:0007669"/>
    <property type="project" value="UniProtKB-KW"/>
</dbReference>
<dbReference type="OrthoDB" id="240785at2"/>
<proteinExistence type="predicted"/>
<evidence type="ECO:0000259" key="8">
    <source>
        <dbReference type="Pfam" id="PF01435"/>
    </source>
</evidence>
<protein>
    <submittedName>
        <fullName evidence="9">Peptidase family M48</fullName>
    </submittedName>
</protein>